<accession>G8BV45</accession>
<dbReference type="GeneID" id="11535424"/>
<dbReference type="Proteomes" id="UP000005666">
    <property type="component" value="Chromosome 6"/>
</dbReference>
<dbReference type="OMA" id="TSMIFER"/>
<feature type="region of interest" description="Disordered" evidence="1">
    <location>
        <begin position="253"/>
        <end position="319"/>
    </location>
</feature>
<feature type="region of interest" description="Disordered" evidence="1">
    <location>
        <begin position="363"/>
        <end position="415"/>
    </location>
</feature>
<reference evidence="2 3" key="1">
    <citation type="journal article" date="2011" name="Proc. Natl. Acad. Sci. U.S.A.">
        <title>Evolutionary erosion of yeast sex chromosomes by mating-type switching accidents.</title>
        <authorList>
            <person name="Gordon J.L."/>
            <person name="Armisen D."/>
            <person name="Proux-Wera E."/>
            <person name="Oheigeartaigh S.S."/>
            <person name="Byrne K.P."/>
            <person name="Wolfe K.H."/>
        </authorList>
    </citation>
    <scope>NUCLEOTIDE SEQUENCE [LARGE SCALE GENOMIC DNA]</scope>
    <source>
        <strain evidence="3">ATCC 24235 / CBS 4417 / NBRC 1672 / NRRL Y-8282 / UCD 70-5</strain>
    </source>
</reference>
<dbReference type="eggNOG" id="ENOG502S4KQ">
    <property type="taxonomic scope" value="Eukaryota"/>
</dbReference>
<dbReference type="OrthoDB" id="5364312at2759"/>
<evidence type="ECO:0000256" key="1">
    <source>
        <dbReference type="SAM" id="MobiDB-lite"/>
    </source>
</evidence>
<name>G8BV45_TETPH</name>
<gene>
    <name evidence="2" type="primary">TPHA0F01430</name>
    <name evidence="2" type="ordered locus">TPHA_0F01430</name>
</gene>
<evidence type="ECO:0000313" key="3">
    <source>
        <dbReference type="Proteomes" id="UP000005666"/>
    </source>
</evidence>
<feature type="compositionally biased region" description="Polar residues" evidence="1">
    <location>
        <begin position="400"/>
        <end position="411"/>
    </location>
</feature>
<feature type="compositionally biased region" description="Acidic residues" evidence="1">
    <location>
        <begin position="301"/>
        <end position="312"/>
    </location>
</feature>
<proteinExistence type="predicted"/>
<evidence type="ECO:0000313" key="2">
    <source>
        <dbReference type="EMBL" id="CCE63627.1"/>
    </source>
</evidence>
<feature type="compositionally biased region" description="Polar residues" evidence="1">
    <location>
        <begin position="363"/>
        <end position="389"/>
    </location>
</feature>
<dbReference type="AlphaFoldDB" id="G8BV45"/>
<dbReference type="RefSeq" id="XP_003686061.1">
    <property type="nucleotide sequence ID" value="XM_003686013.1"/>
</dbReference>
<dbReference type="EMBL" id="HE612861">
    <property type="protein sequence ID" value="CCE63627.1"/>
    <property type="molecule type" value="Genomic_DNA"/>
</dbReference>
<dbReference type="HOGENOM" id="CLU_683692_0_0_1"/>
<organism evidence="2 3">
    <name type="scientific">Tetrapisispora phaffii (strain ATCC 24235 / CBS 4417 / NBRC 1672 / NRRL Y-8282 / UCD 70-5)</name>
    <name type="common">Yeast</name>
    <name type="synonym">Fabospora phaffii</name>
    <dbReference type="NCBI Taxonomy" id="1071381"/>
    <lineage>
        <taxon>Eukaryota</taxon>
        <taxon>Fungi</taxon>
        <taxon>Dikarya</taxon>
        <taxon>Ascomycota</taxon>
        <taxon>Saccharomycotina</taxon>
        <taxon>Saccharomycetes</taxon>
        <taxon>Saccharomycetales</taxon>
        <taxon>Saccharomycetaceae</taxon>
        <taxon>Tetrapisispora</taxon>
    </lineage>
</organism>
<protein>
    <submittedName>
        <fullName evidence="2">Uncharacterized protein</fullName>
    </submittedName>
</protein>
<dbReference type="KEGG" id="tpf:TPHA_0F01430"/>
<feature type="compositionally biased region" description="Basic and acidic residues" evidence="1">
    <location>
        <begin position="271"/>
        <end position="282"/>
    </location>
</feature>
<sequence>MDTINNPNDHDLEEDRDLIFERDVEDPGMASTLTLTRASTLDNMYAPVPEQALRFTSPSSPLSLSRRQSSNSLYSQNGLRQCVTHTGAPRLNENPLTEPQNTIHHTLENMIPPALDASCSIVTDDNTDLNQVDMIYSPRPSTLGLSSALGNYNSTSTSSSPVLFRSYSHTTSFPTAGTKNSSLSTSKSPPLALTRSYSNNYQLPASTENNISSNNNNRVLRFYSYFDMLSDELNSHPISRAPSALQQPDATITAFNNPFDPMQARTGTSLEKNKNKASEKKSPKQSVAGFHISLGESDAYTTDEEESEEPTDTDANANAQNRNVVTFLQHPRPSVAVKNSLGSHLSRSRSNSSNYAFTANRNPLMINSNTSPTGSVSQSKNNSSLLTQPHSPPMRGRAYSHTTGIPSSNASVPAKSLSLRKTNTFSTSNQLRRSRTPGHYMSINDDAFAPLQTECIGSVLRKKISRTADSLDSLTS</sequence>
<keyword evidence="3" id="KW-1185">Reference proteome</keyword>